<sequence>MQGMNAQAADAPKESIALATDDAMTDLTAGFQNQVWCIRKMDGLTVLSEEQIPLSDASEKDIMLLLEERAKSVLTPREIHDAPQLFKAKDMTGKGNRLIYSAGQNPYYVASLWRSDELNGHPPT</sequence>
<organism evidence="1 2">
    <name type="scientific">Rhizobium chutanense</name>
    <dbReference type="NCBI Taxonomy" id="2035448"/>
    <lineage>
        <taxon>Bacteria</taxon>
        <taxon>Pseudomonadati</taxon>
        <taxon>Pseudomonadota</taxon>
        <taxon>Alphaproteobacteria</taxon>
        <taxon>Hyphomicrobiales</taxon>
        <taxon>Rhizobiaceae</taxon>
        <taxon>Rhizobium/Agrobacterium group</taxon>
        <taxon>Rhizobium</taxon>
    </lineage>
</organism>
<dbReference type="AlphaFoldDB" id="A0A3S0S685"/>
<name>A0A3S0S685_9HYPH</name>
<protein>
    <submittedName>
        <fullName evidence="1">Uncharacterized protein</fullName>
    </submittedName>
</protein>
<evidence type="ECO:0000313" key="2">
    <source>
        <dbReference type="Proteomes" id="UP000278081"/>
    </source>
</evidence>
<gene>
    <name evidence="1" type="ORF">EFR84_25325</name>
</gene>
<proteinExistence type="predicted"/>
<dbReference type="EMBL" id="RJTJ01000027">
    <property type="protein sequence ID" value="RUM00192.1"/>
    <property type="molecule type" value="Genomic_DNA"/>
</dbReference>
<evidence type="ECO:0000313" key="1">
    <source>
        <dbReference type="EMBL" id="RUM00192.1"/>
    </source>
</evidence>
<comment type="caution">
    <text evidence="1">The sequence shown here is derived from an EMBL/GenBank/DDBJ whole genome shotgun (WGS) entry which is preliminary data.</text>
</comment>
<dbReference type="Proteomes" id="UP000278081">
    <property type="component" value="Unassembled WGS sequence"/>
</dbReference>
<accession>A0A3S0S685</accession>
<reference evidence="1 2" key="1">
    <citation type="submission" date="2018-11" db="EMBL/GenBank/DDBJ databases">
        <title>Rhizobium chutanense sp. nov., isolated from root nodules of Phaseolus vulgaris in China.</title>
        <authorList>
            <person name="Huo Y."/>
        </authorList>
    </citation>
    <scope>NUCLEOTIDE SEQUENCE [LARGE SCALE GENOMIC DNA]</scope>
    <source>
        <strain evidence="1 2">C16</strain>
    </source>
</reference>